<keyword evidence="1" id="KW-0472">Membrane</keyword>
<dbReference type="AlphaFoldDB" id="F4LK46"/>
<evidence type="ECO:0008006" key="5">
    <source>
        <dbReference type="Google" id="ProtNLM"/>
    </source>
</evidence>
<gene>
    <name evidence="3" type="ordered locus">Trebr_2093</name>
</gene>
<evidence type="ECO:0000313" key="4">
    <source>
        <dbReference type="Proteomes" id="UP000006546"/>
    </source>
</evidence>
<evidence type="ECO:0000313" key="3">
    <source>
        <dbReference type="EMBL" id="AEE17508.1"/>
    </source>
</evidence>
<feature type="transmembrane region" description="Helical" evidence="1">
    <location>
        <begin position="358"/>
        <end position="379"/>
    </location>
</feature>
<feature type="chain" id="PRO_5003310881" description="SH3 type 3 domain protein" evidence="2">
    <location>
        <begin position="33"/>
        <end position="481"/>
    </location>
</feature>
<protein>
    <recommendedName>
        <fullName evidence="5">SH3 type 3 domain protein</fullName>
    </recommendedName>
</protein>
<accession>F4LK46</accession>
<keyword evidence="1" id="KW-1133">Transmembrane helix</keyword>
<dbReference type="KEGG" id="tbe:Trebr_2093"/>
<keyword evidence="2" id="KW-0732">Signal</keyword>
<dbReference type="eggNOG" id="ENOG502ZZQ4">
    <property type="taxonomic scope" value="Bacteria"/>
</dbReference>
<dbReference type="Proteomes" id="UP000006546">
    <property type="component" value="Chromosome"/>
</dbReference>
<name>F4LK46_TREBD</name>
<dbReference type="EMBL" id="CP002696">
    <property type="protein sequence ID" value="AEE17508.1"/>
    <property type="molecule type" value="Genomic_DNA"/>
</dbReference>
<keyword evidence="4" id="KW-1185">Reference proteome</keyword>
<proteinExistence type="predicted"/>
<dbReference type="RefSeq" id="WP_013759211.1">
    <property type="nucleotide sequence ID" value="NC_015500.1"/>
</dbReference>
<organism evidence="3 4">
    <name type="scientific">Treponema brennaborense (strain DSM 12168 / CIP 105900 / DD5/3)</name>
    <dbReference type="NCBI Taxonomy" id="906968"/>
    <lineage>
        <taxon>Bacteria</taxon>
        <taxon>Pseudomonadati</taxon>
        <taxon>Spirochaetota</taxon>
        <taxon>Spirochaetia</taxon>
        <taxon>Spirochaetales</taxon>
        <taxon>Treponemataceae</taxon>
        <taxon>Treponema</taxon>
    </lineage>
</organism>
<dbReference type="OrthoDB" id="355081at2"/>
<evidence type="ECO:0000256" key="2">
    <source>
        <dbReference type="SAM" id="SignalP"/>
    </source>
</evidence>
<reference evidence="4" key="1">
    <citation type="submission" date="2011-04" db="EMBL/GenBank/DDBJ databases">
        <title>The complete genome of Treponema brennaborense DSM 12168.</title>
        <authorList>
            <person name="Lucas S."/>
            <person name="Han J."/>
            <person name="Lapidus A."/>
            <person name="Bruce D."/>
            <person name="Goodwin L."/>
            <person name="Pitluck S."/>
            <person name="Peters L."/>
            <person name="Kyrpides N."/>
            <person name="Mavromatis K."/>
            <person name="Ivanova N."/>
            <person name="Mikhailova N."/>
            <person name="Pagani I."/>
            <person name="Teshima H."/>
            <person name="Detter J.C."/>
            <person name="Tapia R."/>
            <person name="Han C."/>
            <person name="Land M."/>
            <person name="Hauser L."/>
            <person name="Markowitz V."/>
            <person name="Cheng J.-F."/>
            <person name="Hugenholtz P."/>
            <person name="Woyke T."/>
            <person name="Wu D."/>
            <person name="Gronow S."/>
            <person name="Wellnitz S."/>
            <person name="Brambilla E."/>
            <person name="Klenk H.-P."/>
            <person name="Eisen J.A."/>
        </authorList>
    </citation>
    <scope>NUCLEOTIDE SEQUENCE [LARGE SCALE GENOMIC DNA]</scope>
    <source>
        <strain evidence="4">DSM 12168 / CIP 105900 / DD5/3</strain>
    </source>
</reference>
<evidence type="ECO:0000256" key="1">
    <source>
        <dbReference type="SAM" id="Phobius"/>
    </source>
</evidence>
<dbReference type="STRING" id="906968.Trebr_2093"/>
<feature type="signal peptide" evidence="2">
    <location>
        <begin position="1"/>
        <end position="32"/>
    </location>
</feature>
<sequence length="481" mass="51243">MEKSAINRRFGFRIRLLTAAACLCAAIPSIRAQTPSDFRNLSVTPNGSWFFTGSECGFSLEIPGVPPSQVQASVQRLPEGVSFISLHKDELISEQVRGTSVRVWFSIMKSGRIRLPPLSVRISGRTYAVPFEEVEVYEDPALIKPELSLEFRAADGQLLPPDSRGVLSMRAAEVLTLSVSVRFAANLTDFSWKLPRDSLFSEVQRYPFSRSRNGSGTFSPDWDAVADFEWTPLVAGTYALPDITVTVVSFGGYRMTLPLPSYTVNVLPSAASNTSAASGSAPAAVPDLFAAAFTARPGETVAETDAYRTADAQGAALLAELRTAERYALPRPGFRNERLRSEASYGITASENEPSVPAAILIAVCAAVCGAGSVVFALFGKKAVCACGAALCALLLTCGGIYASRLWADTGVFAGGLVRAVPENSVSGAYAFAAGSRVEILSEAGKWLYIQTDTNGGWVPETHVFRIGGRHTSKGAAAEGE</sequence>
<dbReference type="HOGENOM" id="CLU_567340_0_0_12"/>
<feature type="transmembrane region" description="Helical" evidence="1">
    <location>
        <begin position="384"/>
        <end position="403"/>
    </location>
</feature>
<keyword evidence="1" id="KW-0812">Transmembrane</keyword>